<reference evidence="8 9" key="1">
    <citation type="submission" date="2019-04" db="EMBL/GenBank/DDBJ databases">
        <title>Taxonomy of novel Haliea sp. from mangrove soil of West Coast of India.</title>
        <authorList>
            <person name="Verma A."/>
            <person name="Kumar P."/>
            <person name="Krishnamurthi S."/>
        </authorList>
    </citation>
    <scope>NUCLEOTIDE SEQUENCE [LARGE SCALE GENOMIC DNA]</scope>
    <source>
        <strain evidence="8 9">SAOS-164</strain>
    </source>
</reference>
<dbReference type="InterPro" id="IPR009100">
    <property type="entry name" value="AcylCoA_DH/oxidase_NM_dom_sf"/>
</dbReference>
<evidence type="ECO:0000256" key="5">
    <source>
        <dbReference type="ARBA" id="ARBA00023002"/>
    </source>
</evidence>
<comment type="caution">
    <text evidence="8">The sequence shown here is derived from an EMBL/GenBank/DDBJ whole genome shotgun (WGS) entry which is preliminary data.</text>
</comment>
<keyword evidence="3" id="KW-0285">Flavoprotein</keyword>
<evidence type="ECO:0000313" key="9">
    <source>
        <dbReference type="Proteomes" id="UP000298050"/>
    </source>
</evidence>
<dbReference type="Gene3D" id="1.20.140.10">
    <property type="entry name" value="Butyryl-CoA Dehydrogenase, subunit A, domain 3"/>
    <property type="match status" value="1"/>
</dbReference>
<dbReference type="OrthoDB" id="7053515at2"/>
<feature type="domain" description="Acyl-CoA dehydrogenase/oxidase N-terminal" evidence="7">
    <location>
        <begin position="25"/>
        <end position="75"/>
    </location>
</feature>
<dbReference type="Gene3D" id="1.10.540.10">
    <property type="entry name" value="Acyl-CoA dehydrogenase/oxidase, N-terminal domain"/>
    <property type="match status" value="1"/>
</dbReference>
<evidence type="ECO:0000259" key="6">
    <source>
        <dbReference type="Pfam" id="PF00441"/>
    </source>
</evidence>
<dbReference type="InterPro" id="IPR036250">
    <property type="entry name" value="AcylCo_DH-like_C"/>
</dbReference>
<name>A0A4Z0LVM9_9GAMM</name>
<accession>A0A4Z0LVM9</accession>
<feature type="domain" description="Acyl-CoA dehydrogenase/oxidase C-terminal" evidence="6">
    <location>
        <begin position="203"/>
        <end position="318"/>
    </location>
</feature>
<evidence type="ECO:0000256" key="3">
    <source>
        <dbReference type="ARBA" id="ARBA00022630"/>
    </source>
</evidence>
<dbReference type="Gene3D" id="2.40.110.10">
    <property type="entry name" value="Butyryl-CoA Dehydrogenase, subunit A, domain 2"/>
    <property type="match status" value="1"/>
</dbReference>
<comment type="similarity">
    <text evidence="2">Belongs to the acyl-CoA dehydrogenase family.</text>
</comment>
<evidence type="ECO:0000256" key="2">
    <source>
        <dbReference type="ARBA" id="ARBA00009347"/>
    </source>
</evidence>
<dbReference type="AlphaFoldDB" id="A0A4Z0LVM9"/>
<evidence type="ECO:0000256" key="1">
    <source>
        <dbReference type="ARBA" id="ARBA00001974"/>
    </source>
</evidence>
<dbReference type="InterPro" id="IPR009075">
    <property type="entry name" value="AcylCo_DH/oxidase_C"/>
</dbReference>
<dbReference type="EMBL" id="SRLE01000014">
    <property type="protein sequence ID" value="TGD71329.1"/>
    <property type="molecule type" value="Genomic_DNA"/>
</dbReference>
<sequence length="340" mass="34860">MSSEINELRDSARQVMDGSGLAAAENESWALLGELGWLMVSVPEEAGGLGMGLEAACALQIEMGRGLATAPYLSALMSIEAVSASGAASELLENLMAGADYVAASLADNAVQCSASGDGVTLSATLCAVPSADKASHILVSSDEVLALVPADSVTLTATATWDTTRRLFEVELEGVDVPASGVLARGADAEAIAAKLAVLRDFSLAADAAGGAAALLDVTVEYLQTRRQFGRPLALFQALKHRCADLKAQVVAAEALLLDNLGRLGGGNDALLAQAARELACTVYTGVGEESLQLHGGIGMTSEHVCHLFLKRAMLDEHLGAPVDSYPQALAAALLEASA</sequence>
<gene>
    <name evidence="8" type="ORF">E4634_18835</name>
</gene>
<comment type="cofactor">
    <cofactor evidence="1">
        <name>FAD</name>
        <dbReference type="ChEBI" id="CHEBI:57692"/>
    </cofactor>
</comment>
<evidence type="ECO:0000313" key="8">
    <source>
        <dbReference type="EMBL" id="TGD71329.1"/>
    </source>
</evidence>
<dbReference type="PANTHER" id="PTHR43884:SF20">
    <property type="entry name" value="ACYL-COA DEHYDROGENASE FADE28"/>
    <property type="match status" value="1"/>
</dbReference>
<dbReference type="SUPFAM" id="SSF47203">
    <property type="entry name" value="Acyl-CoA dehydrogenase C-terminal domain-like"/>
    <property type="match status" value="1"/>
</dbReference>
<dbReference type="InterPro" id="IPR037069">
    <property type="entry name" value="AcylCoA_DH/ox_N_sf"/>
</dbReference>
<dbReference type="InterPro" id="IPR046373">
    <property type="entry name" value="Acyl-CoA_Oxase/DH_mid-dom_sf"/>
</dbReference>
<dbReference type="GO" id="GO:0050660">
    <property type="term" value="F:flavin adenine dinucleotide binding"/>
    <property type="evidence" value="ECO:0007669"/>
    <property type="project" value="InterPro"/>
</dbReference>
<dbReference type="GO" id="GO:0003995">
    <property type="term" value="F:acyl-CoA dehydrogenase activity"/>
    <property type="evidence" value="ECO:0007669"/>
    <property type="project" value="TreeGrafter"/>
</dbReference>
<dbReference type="Proteomes" id="UP000298050">
    <property type="component" value="Unassembled WGS sequence"/>
</dbReference>
<dbReference type="SUPFAM" id="SSF56645">
    <property type="entry name" value="Acyl-CoA dehydrogenase NM domain-like"/>
    <property type="match status" value="1"/>
</dbReference>
<evidence type="ECO:0000259" key="7">
    <source>
        <dbReference type="Pfam" id="PF02771"/>
    </source>
</evidence>
<keyword evidence="4" id="KW-0274">FAD</keyword>
<protein>
    <submittedName>
        <fullName evidence="8">Acyl-CoA dehydrogenase</fullName>
    </submittedName>
</protein>
<keyword evidence="5" id="KW-0560">Oxidoreductase</keyword>
<organism evidence="8 9">
    <name type="scientific">Mangrovimicrobium sediminis</name>
    <dbReference type="NCBI Taxonomy" id="2562682"/>
    <lineage>
        <taxon>Bacteria</taxon>
        <taxon>Pseudomonadati</taxon>
        <taxon>Pseudomonadota</taxon>
        <taxon>Gammaproteobacteria</taxon>
        <taxon>Cellvibrionales</taxon>
        <taxon>Halieaceae</taxon>
        <taxon>Mangrovimicrobium</taxon>
    </lineage>
</organism>
<dbReference type="Pfam" id="PF02771">
    <property type="entry name" value="Acyl-CoA_dh_N"/>
    <property type="match status" value="1"/>
</dbReference>
<evidence type="ECO:0000256" key="4">
    <source>
        <dbReference type="ARBA" id="ARBA00022827"/>
    </source>
</evidence>
<proteinExistence type="inferred from homology"/>
<dbReference type="PANTHER" id="PTHR43884">
    <property type="entry name" value="ACYL-COA DEHYDROGENASE"/>
    <property type="match status" value="1"/>
</dbReference>
<dbReference type="RefSeq" id="WP_135446221.1">
    <property type="nucleotide sequence ID" value="NZ_SRLE01000014.1"/>
</dbReference>
<dbReference type="InterPro" id="IPR013786">
    <property type="entry name" value="AcylCoA_DH/ox_N"/>
</dbReference>
<keyword evidence="9" id="KW-1185">Reference proteome</keyword>
<dbReference type="Pfam" id="PF00441">
    <property type="entry name" value="Acyl-CoA_dh_1"/>
    <property type="match status" value="1"/>
</dbReference>